<name>A0ABP7MZU1_9GAMM</name>
<dbReference type="Proteomes" id="UP001501565">
    <property type="component" value="Unassembled WGS sequence"/>
</dbReference>
<keyword evidence="3" id="KW-1185">Reference proteome</keyword>
<evidence type="ECO:0000313" key="3">
    <source>
        <dbReference type="Proteomes" id="UP001501565"/>
    </source>
</evidence>
<gene>
    <name evidence="2" type="ORF">GCM10022277_32810</name>
</gene>
<feature type="compositionally biased region" description="Polar residues" evidence="1">
    <location>
        <begin position="110"/>
        <end position="119"/>
    </location>
</feature>
<protein>
    <submittedName>
        <fullName evidence="2">Uncharacterized protein</fullName>
    </submittedName>
</protein>
<reference evidence="3" key="1">
    <citation type="journal article" date="2019" name="Int. J. Syst. Evol. Microbiol.">
        <title>The Global Catalogue of Microorganisms (GCM) 10K type strain sequencing project: providing services to taxonomists for standard genome sequencing and annotation.</title>
        <authorList>
            <consortium name="The Broad Institute Genomics Platform"/>
            <consortium name="The Broad Institute Genome Sequencing Center for Infectious Disease"/>
            <person name="Wu L."/>
            <person name="Ma J."/>
        </authorList>
    </citation>
    <scope>NUCLEOTIDE SEQUENCE [LARGE SCALE GENOMIC DNA]</scope>
    <source>
        <strain evidence="3">JCM 17551</strain>
    </source>
</reference>
<dbReference type="RefSeq" id="WP_344799673.1">
    <property type="nucleotide sequence ID" value="NZ_BAABBN010000012.1"/>
</dbReference>
<sequence length="119" mass="13624">MCNKISKLAYQNKYQWIGICSHGSAHVFWRTVHVCLPFDELSKLLELASQIQLPVQPHGEFHLLWLNQVAIRLTNKEYQEILALFIEASKQQSKPSTLPAKAPKALPATESNNTQRVYH</sequence>
<proteinExistence type="predicted"/>
<evidence type="ECO:0000256" key="1">
    <source>
        <dbReference type="SAM" id="MobiDB-lite"/>
    </source>
</evidence>
<accession>A0ABP7MZU1</accession>
<dbReference type="EMBL" id="BAABBN010000012">
    <property type="protein sequence ID" value="GAA3933659.1"/>
    <property type="molecule type" value="Genomic_DNA"/>
</dbReference>
<feature type="compositionally biased region" description="Low complexity" evidence="1">
    <location>
        <begin position="93"/>
        <end position="109"/>
    </location>
</feature>
<organism evidence="2 3">
    <name type="scientific">Litoribacillus peritrichatus</name>
    <dbReference type="NCBI Taxonomy" id="718191"/>
    <lineage>
        <taxon>Bacteria</taxon>
        <taxon>Pseudomonadati</taxon>
        <taxon>Pseudomonadota</taxon>
        <taxon>Gammaproteobacteria</taxon>
        <taxon>Oceanospirillales</taxon>
        <taxon>Oceanospirillaceae</taxon>
        <taxon>Litoribacillus</taxon>
    </lineage>
</organism>
<feature type="region of interest" description="Disordered" evidence="1">
    <location>
        <begin position="90"/>
        <end position="119"/>
    </location>
</feature>
<comment type="caution">
    <text evidence="2">The sequence shown here is derived from an EMBL/GenBank/DDBJ whole genome shotgun (WGS) entry which is preliminary data.</text>
</comment>
<evidence type="ECO:0000313" key="2">
    <source>
        <dbReference type="EMBL" id="GAA3933659.1"/>
    </source>
</evidence>